<keyword evidence="1" id="KW-1133">Transmembrane helix</keyword>
<accession>B9D1I8</accession>
<gene>
    <name evidence="2" type="ORF">CAMRE0001_0650</name>
</gene>
<dbReference type="EMBL" id="ACFU01000009">
    <property type="protein sequence ID" value="EEF14184.1"/>
    <property type="molecule type" value="Genomic_DNA"/>
</dbReference>
<feature type="transmembrane region" description="Helical" evidence="1">
    <location>
        <begin position="12"/>
        <end position="31"/>
    </location>
</feature>
<reference evidence="2 3" key="1">
    <citation type="submission" date="2008-08" db="EMBL/GenBank/DDBJ databases">
        <authorList>
            <person name="Madupu R."/>
            <person name="Durkin A.S."/>
            <person name="Torralba M."/>
            <person name="Methe B."/>
            <person name="Sutton G.G."/>
            <person name="Strausberg R.L."/>
            <person name="Nelson K.E."/>
        </authorList>
    </citation>
    <scope>NUCLEOTIDE SEQUENCE [LARGE SCALE GENOMIC DNA]</scope>
    <source>
        <strain evidence="2 3">RM3267</strain>
    </source>
</reference>
<keyword evidence="3" id="KW-1185">Reference proteome</keyword>
<evidence type="ECO:0000256" key="1">
    <source>
        <dbReference type="SAM" id="Phobius"/>
    </source>
</evidence>
<keyword evidence="1" id="KW-0472">Membrane</keyword>
<dbReference type="Proteomes" id="UP000003082">
    <property type="component" value="Unassembled WGS sequence"/>
</dbReference>
<protein>
    <submittedName>
        <fullName evidence="2">Uncharacterized protein</fullName>
    </submittedName>
</protein>
<sequence length="38" mass="4512">MTMISGKLMPNIFYPKFYFKVLILAFFISNLHKSARDK</sequence>
<dbReference type="AlphaFoldDB" id="B9D1I8"/>
<comment type="caution">
    <text evidence="2">The sequence shown here is derived from an EMBL/GenBank/DDBJ whole genome shotgun (WGS) entry which is preliminary data.</text>
</comment>
<evidence type="ECO:0000313" key="3">
    <source>
        <dbReference type="Proteomes" id="UP000003082"/>
    </source>
</evidence>
<evidence type="ECO:0000313" key="2">
    <source>
        <dbReference type="EMBL" id="EEF14184.1"/>
    </source>
</evidence>
<proteinExistence type="predicted"/>
<name>B9D1I8_CAMRE</name>
<organism evidence="2 3">
    <name type="scientific">Campylobacter rectus RM3267</name>
    <dbReference type="NCBI Taxonomy" id="553218"/>
    <lineage>
        <taxon>Bacteria</taxon>
        <taxon>Pseudomonadati</taxon>
        <taxon>Campylobacterota</taxon>
        <taxon>Epsilonproteobacteria</taxon>
        <taxon>Campylobacterales</taxon>
        <taxon>Campylobacteraceae</taxon>
        <taxon>Campylobacter</taxon>
    </lineage>
</organism>
<keyword evidence="1" id="KW-0812">Transmembrane</keyword>